<evidence type="ECO:0000313" key="7">
    <source>
        <dbReference type="Proteomes" id="UP000697710"/>
    </source>
</evidence>
<accession>A0A956RQ67</accession>
<reference evidence="6" key="1">
    <citation type="submission" date="2020-04" db="EMBL/GenBank/DDBJ databases">
        <authorList>
            <person name="Zhang T."/>
        </authorList>
    </citation>
    <scope>NUCLEOTIDE SEQUENCE</scope>
    <source>
        <strain evidence="6">HKST-UBA01</strain>
    </source>
</reference>
<proteinExistence type="predicted"/>
<sequence length="606" mass="65791">GAIRIPRSWLATLAAIRADSLFPVLEQADVGAQIELQSVPAGPILAPLLTPRAKQGSRATFAAEPVDPMLAVIRTERPQLEEGTTPSGMAGTVAVTAELSGTGAHPEVSLRGMADDLRIYQAHADSVEFAAVYVDSMLYLQRLDWREHGRGVHASGRVPMRLRANPAKTRLRLEPLWIEVEIPSVDLSLASLFTALIEDPSGNLYGRARLKGTPPDLFVEGDLSVNNGAFRIPLREERLSNVEARLHLDSLGVHIVEANGRFNDSGTAQATGWYRDPSRFQLQGTVRNGLVLESGNYNFLADADLEAAPIAVGDSTRPRLSGLVSVHEGAITMDLAKPGREKVLITPWLFDLDVVIPGNVRVIQPTSSVYVGSGRLQVHYDMPYWSLGGRVDVTSGHILVFNKNLRITEGTVEFLDTGTGPYPVLDISAETEIPDPEGQGPPVRIEVKVQGSPDPDEGLEITLSSPDPRNYSQADLVDLLTVGQVRSAIETGSATEPARGFLTGQVLNSLERELIREAPWLDVVEVSGGTDASDPIVISLRAVTEPQWSLRYSQELAATSGQEVALTYRISNLFFLNAAADRKRGGETTSTANETYTLDFRLRVDY</sequence>
<evidence type="ECO:0000256" key="3">
    <source>
        <dbReference type="ARBA" id="ARBA00022989"/>
    </source>
</evidence>
<keyword evidence="2" id="KW-0812">Transmembrane</keyword>
<dbReference type="AlphaFoldDB" id="A0A956RQ67"/>
<dbReference type="EMBL" id="JAGQHR010000302">
    <property type="protein sequence ID" value="MCA9728112.1"/>
    <property type="molecule type" value="Genomic_DNA"/>
</dbReference>
<reference evidence="6" key="2">
    <citation type="journal article" date="2021" name="Microbiome">
        <title>Successional dynamics and alternative stable states in a saline activated sludge microbial community over 9 years.</title>
        <authorList>
            <person name="Wang Y."/>
            <person name="Ye J."/>
            <person name="Ju F."/>
            <person name="Liu L."/>
            <person name="Boyd J.A."/>
            <person name="Deng Y."/>
            <person name="Parks D.H."/>
            <person name="Jiang X."/>
            <person name="Yin X."/>
            <person name="Woodcroft B.J."/>
            <person name="Tyson G.W."/>
            <person name="Hugenholtz P."/>
            <person name="Polz M.F."/>
            <person name="Zhang T."/>
        </authorList>
    </citation>
    <scope>NUCLEOTIDE SEQUENCE</scope>
    <source>
        <strain evidence="6">HKST-UBA01</strain>
    </source>
</reference>
<dbReference type="Proteomes" id="UP000697710">
    <property type="component" value="Unassembled WGS sequence"/>
</dbReference>
<keyword evidence="4" id="KW-0472">Membrane</keyword>
<dbReference type="InterPro" id="IPR007452">
    <property type="entry name" value="TamB_C"/>
</dbReference>
<dbReference type="Pfam" id="PF04357">
    <property type="entry name" value="TamB"/>
    <property type="match status" value="1"/>
</dbReference>
<comment type="subcellular location">
    <subcellularLocation>
        <location evidence="1">Membrane</location>
        <topology evidence="1">Single-pass membrane protein</topology>
    </subcellularLocation>
</comment>
<dbReference type="GO" id="GO:0005886">
    <property type="term" value="C:plasma membrane"/>
    <property type="evidence" value="ECO:0007669"/>
    <property type="project" value="InterPro"/>
</dbReference>
<organism evidence="6 7">
    <name type="scientific">Eiseniibacteriota bacterium</name>
    <dbReference type="NCBI Taxonomy" id="2212470"/>
    <lineage>
        <taxon>Bacteria</taxon>
        <taxon>Candidatus Eiseniibacteriota</taxon>
    </lineage>
</organism>
<name>A0A956RQ67_UNCEI</name>
<evidence type="ECO:0000256" key="1">
    <source>
        <dbReference type="ARBA" id="ARBA00004167"/>
    </source>
</evidence>
<evidence type="ECO:0000256" key="2">
    <source>
        <dbReference type="ARBA" id="ARBA00022692"/>
    </source>
</evidence>
<dbReference type="GO" id="GO:0009306">
    <property type="term" value="P:protein secretion"/>
    <property type="evidence" value="ECO:0007669"/>
    <property type="project" value="InterPro"/>
</dbReference>
<evidence type="ECO:0000256" key="4">
    <source>
        <dbReference type="ARBA" id="ARBA00023136"/>
    </source>
</evidence>
<feature type="non-terminal residue" evidence="6">
    <location>
        <position position="1"/>
    </location>
</feature>
<keyword evidence="3" id="KW-1133">Transmembrane helix</keyword>
<protein>
    <submittedName>
        <fullName evidence="6">Translocation/assembly module TamB domain-containing protein</fullName>
    </submittedName>
</protein>
<evidence type="ECO:0000313" key="6">
    <source>
        <dbReference type="EMBL" id="MCA9728112.1"/>
    </source>
</evidence>
<comment type="caution">
    <text evidence="6">The sequence shown here is derived from an EMBL/GenBank/DDBJ whole genome shotgun (WGS) entry which is preliminary data.</text>
</comment>
<feature type="domain" description="Translocation and assembly module TamB C-terminal" evidence="5">
    <location>
        <begin position="346"/>
        <end position="600"/>
    </location>
</feature>
<evidence type="ECO:0000259" key="5">
    <source>
        <dbReference type="Pfam" id="PF04357"/>
    </source>
</evidence>
<gene>
    <name evidence="6" type="ORF">KC729_10545</name>
</gene>